<proteinExistence type="predicted"/>
<dbReference type="InterPro" id="IPR009667">
    <property type="entry name" value="DUF1258"/>
</dbReference>
<accession>A0A9C6XR74</accession>
<feature type="compositionally biased region" description="Polar residues" evidence="1">
    <location>
        <begin position="486"/>
        <end position="498"/>
    </location>
</feature>
<feature type="region of interest" description="Disordered" evidence="1">
    <location>
        <begin position="486"/>
        <end position="521"/>
    </location>
</feature>
<dbReference type="OrthoDB" id="8184047at2759"/>
<dbReference type="AlphaFoldDB" id="A0A9C6XR74"/>
<feature type="region of interest" description="Disordered" evidence="1">
    <location>
        <begin position="26"/>
        <end position="55"/>
    </location>
</feature>
<dbReference type="RefSeq" id="XP_052128129.1">
    <property type="nucleotide sequence ID" value="XM_052272169.1"/>
</dbReference>
<dbReference type="Proteomes" id="UP000504606">
    <property type="component" value="Unplaced"/>
</dbReference>
<evidence type="ECO:0000313" key="2">
    <source>
        <dbReference type="Proteomes" id="UP000504606"/>
    </source>
</evidence>
<dbReference type="Pfam" id="PF06869">
    <property type="entry name" value="DUF1258"/>
    <property type="match status" value="1"/>
</dbReference>
<dbReference type="PANTHER" id="PTHR46579:SF1">
    <property type="entry name" value="F5_8 TYPE C DOMAIN-CONTAINING PROTEIN"/>
    <property type="match status" value="1"/>
</dbReference>
<sequence length="975" mass="110410">MSEASTGYSSLNTVFQYRREAHIDRGYRDGRGISPDGRSISPAHTIVDPPSSPGVPFDVEKANESLRIEDDDSNFEFLHNNDKPQCGVELSDTTNIGTPNVQADTTFEVDDMNLSLASEPEIVSNLMQAENVLRDTVPVGPTASFHDGIDCDIVSSSDEENWDSDAGLIIDSEDDDLLEYTEDSGSAFNNSDEPLYKGAPITLSQSLLSVLAFSMRHNLNGKSIVDLLKLIALHLRPEENHMKDSLYFFKKHFSHLKAPVILHHFCSVCYSKLKDEISECPNIKTHKVKKTQVSYFLQISLEHQLKTIFKRKDFCQNILSRLSRKKSGENNIEDVYDGQLYKELEADGFFSGSKKHNLTLTWNSDGVPVFKSSKTSMWPMFFVINELPYKMRFKKSNVLIGGIWYGSKPIANMMLEPLIDSLSSLGNGIEVKPYESPEKLTVQCILLAGTADLPAKADFMGLKYPSGSNSCAVCKIDGKGVKANQASTEAAQDLPSDSGSEEQEEETQALRQKPKTKKSTLVVKKKREGSVWVFPYSANLDLRRHEETELHAEQAFNERQKTGNLKAHVLGVKRPTALSKIMPDMIRGMGIDDLHHSYHGVGHKLMELWFLPKFKRMPWSLRKKIDLVDERLKNIQLPNFVQCGVRTVSDLTLWKGKHMKTFLLYLALPVLEGVLPEVYFDHFAILVHCLYILNSSSIAPEDLLHCSQQLNTFVRKFQDYYGERHMTINVHNTLHLAFVVNNLGPMRCYSCFPFESLNGEMLRMIHGTKYVQLQLANCAYLLLSLPYEIECIKSNKIREFSRNLHHQKYHNVKCLEQVNDHIFAAGNYVNYKNVEVGTVNALLKASITVSSCVFFTKLKKESTLFVAQSYCRATKTASYLVSYNAINGKCYGIIKHFIKACHNGRTLFLAAISPLVVQRFSDSANLKSIRHILRYSIKYEVELIDINCLLHICFSVSLKNGDLFLCERMNWLEIE</sequence>
<name>A0A9C6XR74_FRAOC</name>
<gene>
    <name evidence="3" type="primary">LOC127750465</name>
</gene>
<dbReference type="PANTHER" id="PTHR46579">
    <property type="entry name" value="F5/8 TYPE C DOMAIN-CONTAINING PROTEIN-RELATED"/>
    <property type="match status" value="1"/>
</dbReference>
<keyword evidence="2" id="KW-1185">Reference proteome</keyword>
<dbReference type="KEGG" id="foc:127750465"/>
<evidence type="ECO:0000256" key="1">
    <source>
        <dbReference type="SAM" id="MobiDB-lite"/>
    </source>
</evidence>
<dbReference type="GeneID" id="127750465"/>
<protein>
    <submittedName>
        <fullName evidence="3">Uncharacterized protein LOC127750465</fullName>
    </submittedName>
</protein>
<evidence type="ECO:0000313" key="3">
    <source>
        <dbReference type="RefSeq" id="XP_052128129.1"/>
    </source>
</evidence>
<organism evidence="2 3">
    <name type="scientific">Frankliniella occidentalis</name>
    <name type="common">Western flower thrips</name>
    <name type="synonym">Euthrips occidentalis</name>
    <dbReference type="NCBI Taxonomy" id="133901"/>
    <lineage>
        <taxon>Eukaryota</taxon>
        <taxon>Metazoa</taxon>
        <taxon>Ecdysozoa</taxon>
        <taxon>Arthropoda</taxon>
        <taxon>Hexapoda</taxon>
        <taxon>Insecta</taxon>
        <taxon>Pterygota</taxon>
        <taxon>Neoptera</taxon>
        <taxon>Paraneoptera</taxon>
        <taxon>Thysanoptera</taxon>
        <taxon>Terebrantia</taxon>
        <taxon>Thripoidea</taxon>
        <taxon>Thripidae</taxon>
        <taxon>Frankliniella</taxon>
    </lineage>
</organism>
<reference evidence="3" key="1">
    <citation type="submission" date="2025-08" db="UniProtKB">
        <authorList>
            <consortium name="RefSeq"/>
        </authorList>
    </citation>
    <scope>IDENTIFICATION</scope>
    <source>
        <tissue evidence="3">Whole organism</tissue>
    </source>
</reference>
<feature type="compositionally biased region" description="Basic residues" evidence="1">
    <location>
        <begin position="512"/>
        <end position="521"/>
    </location>
</feature>